<keyword evidence="7" id="KW-0808">Transferase</keyword>
<name>V8C621_9HELI</name>
<dbReference type="PATRIC" id="fig|1357400.3.peg.2175"/>
<reference evidence="12 13" key="1">
    <citation type="journal article" date="2014" name="Genome Announc.">
        <title>Draft genome sequences of six enterohepatic helicobacter species isolated from humans and one from rhesus macaques.</title>
        <authorList>
            <person name="Shen Z."/>
            <person name="Sheh A."/>
            <person name="Young S.K."/>
            <person name="Abouelliel A."/>
            <person name="Ward D.V."/>
            <person name="Earl A.M."/>
            <person name="Fox J.G."/>
        </authorList>
    </citation>
    <scope>NUCLEOTIDE SEQUENCE [LARGE SCALE GENOMIC DNA]</scope>
    <source>
        <strain evidence="12 13">MIT 99-5501</strain>
    </source>
</reference>
<comment type="caution">
    <text evidence="12">The sequence shown here is derived from an EMBL/GenBank/DDBJ whole genome shotgun (WGS) entry which is preliminary data.</text>
</comment>
<proteinExistence type="predicted"/>
<comment type="function">
    <text evidence="1">Condensation of UDP-2,3-diacylglucosamine and 2,3-diacylglucosamine-1-phosphate to form lipid A disaccharide, a precursor of lipid A, a phosphorylated glycolipid that anchors the lipopolysaccharide to the outer membrane of the cell.</text>
</comment>
<comment type="catalytic activity">
    <reaction evidence="9">
        <text>a lipid X + a UDP-2-N,3-O-bis[(3R)-3-hydroxyacyl]-alpha-D-glucosamine = a lipid A disaccharide + UDP + H(+)</text>
        <dbReference type="Rhea" id="RHEA:67828"/>
        <dbReference type="ChEBI" id="CHEBI:15378"/>
        <dbReference type="ChEBI" id="CHEBI:58223"/>
        <dbReference type="ChEBI" id="CHEBI:137748"/>
        <dbReference type="ChEBI" id="CHEBI:176338"/>
        <dbReference type="ChEBI" id="CHEBI:176343"/>
        <dbReference type="EC" id="2.4.1.182"/>
    </reaction>
</comment>
<organism evidence="12 13">
    <name type="scientific">Helicobacter macacae MIT 99-5501</name>
    <dbReference type="NCBI Taxonomy" id="1357400"/>
    <lineage>
        <taxon>Bacteria</taxon>
        <taxon>Pseudomonadati</taxon>
        <taxon>Campylobacterota</taxon>
        <taxon>Epsilonproteobacteria</taxon>
        <taxon>Campylobacterales</taxon>
        <taxon>Helicobacteraceae</taxon>
        <taxon>Helicobacter</taxon>
    </lineage>
</organism>
<evidence type="ECO:0000256" key="1">
    <source>
        <dbReference type="ARBA" id="ARBA00002056"/>
    </source>
</evidence>
<evidence type="ECO:0000313" key="12">
    <source>
        <dbReference type="EMBL" id="ETD22819.1"/>
    </source>
</evidence>
<dbReference type="SUPFAM" id="SSF53756">
    <property type="entry name" value="UDP-Glycosyltransferase/glycogen phosphorylase"/>
    <property type="match status" value="1"/>
</dbReference>
<keyword evidence="6" id="KW-0328">Glycosyltransferase</keyword>
<evidence type="ECO:0000256" key="4">
    <source>
        <dbReference type="ARBA" id="ARBA00022516"/>
    </source>
</evidence>
<evidence type="ECO:0000256" key="11">
    <source>
        <dbReference type="SAM" id="MobiDB-lite"/>
    </source>
</evidence>
<feature type="region of interest" description="Disordered" evidence="11">
    <location>
        <begin position="258"/>
        <end position="289"/>
    </location>
</feature>
<evidence type="ECO:0000256" key="3">
    <source>
        <dbReference type="ARBA" id="ARBA00020902"/>
    </source>
</evidence>
<evidence type="ECO:0000256" key="10">
    <source>
        <dbReference type="NCBIfam" id="TIGR00215"/>
    </source>
</evidence>
<dbReference type="GO" id="GO:0008915">
    <property type="term" value="F:lipid-A-disaccharide synthase activity"/>
    <property type="evidence" value="ECO:0007669"/>
    <property type="project" value="UniProtKB-UniRule"/>
</dbReference>
<keyword evidence="5" id="KW-0441">Lipid A biosynthesis</keyword>
<keyword evidence="13" id="KW-1185">Reference proteome</keyword>
<keyword evidence="8" id="KW-0443">Lipid metabolism</keyword>
<evidence type="ECO:0000256" key="9">
    <source>
        <dbReference type="ARBA" id="ARBA00048975"/>
    </source>
</evidence>
<accession>V8C621</accession>
<dbReference type="InterPro" id="IPR003835">
    <property type="entry name" value="Glyco_trans_19"/>
</dbReference>
<dbReference type="GO" id="GO:0009245">
    <property type="term" value="P:lipid A biosynthetic process"/>
    <property type="evidence" value="ECO:0007669"/>
    <property type="project" value="UniProtKB-UniRule"/>
</dbReference>
<dbReference type="PANTHER" id="PTHR30372">
    <property type="entry name" value="LIPID-A-DISACCHARIDE SYNTHASE"/>
    <property type="match status" value="1"/>
</dbReference>
<dbReference type="Pfam" id="PF02684">
    <property type="entry name" value="LpxB"/>
    <property type="match status" value="2"/>
</dbReference>
<dbReference type="STRING" id="1357400.HMPREF2086_01618"/>
<dbReference type="eggNOG" id="COG0763">
    <property type="taxonomic scope" value="Bacteria"/>
</dbReference>
<dbReference type="AlphaFoldDB" id="V8C621"/>
<dbReference type="Proteomes" id="UP000018731">
    <property type="component" value="Unassembled WGS sequence"/>
</dbReference>
<dbReference type="EC" id="2.4.1.182" evidence="2 10"/>
<dbReference type="NCBIfam" id="TIGR00215">
    <property type="entry name" value="lpxB"/>
    <property type="match status" value="1"/>
</dbReference>
<dbReference type="PANTHER" id="PTHR30372:SF4">
    <property type="entry name" value="LIPID-A-DISACCHARIDE SYNTHASE, MITOCHONDRIAL-RELATED"/>
    <property type="match status" value="1"/>
</dbReference>
<evidence type="ECO:0000256" key="6">
    <source>
        <dbReference type="ARBA" id="ARBA00022676"/>
    </source>
</evidence>
<dbReference type="GO" id="GO:0016020">
    <property type="term" value="C:membrane"/>
    <property type="evidence" value="ECO:0007669"/>
    <property type="project" value="GOC"/>
</dbReference>
<evidence type="ECO:0000256" key="5">
    <source>
        <dbReference type="ARBA" id="ARBA00022556"/>
    </source>
</evidence>
<dbReference type="GO" id="GO:0005543">
    <property type="term" value="F:phospholipid binding"/>
    <property type="evidence" value="ECO:0007669"/>
    <property type="project" value="TreeGrafter"/>
</dbReference>
<dbReference type="EMBL" id="AZJI01000007">
    <property type="protein sequence ID" value="ETD22819.1"/>
    <property type="molecule type" value="Genomic_DNA"/>
</dbReference>
<evidence type="ECO:0000256" key="8">
    <source>
        <dbReference type="ARBA" id="ARBA00023098"/>
    </source>
</evidence>
<gene>
    <name evidence="12" type="ORF">HMPREF2086_01618</name>
</gene>
<keyword evidence="4" id="KW-0444">Lipid biosynthesis</keyword>
<evidence type="ECO:0000256" key="7">
    <source>
        <dbReference type="ARBA" id="ARBA00022679"/>
    </source>
</evidence>
<evidence type="ECO:0000256" key="2">
    <source>
        <dbReference type="ARBA" id="ARBA00012687"/>
    </source>
</evidence>
<protein>
    <recommendedName>
        <fullName evidence="3 10">Lipid-A-disaccharide synthase</fullName>
        <ecNumber evidence="2 10">2.4.1.182</ecNumber>
    </recommendedName>
</protein>
<evidence type="ECO:0000313" key="13">
    <source>
        <dbReference type="Proteomes" id="UP000018731"/>
    </source>
</evidence>
<sequence length="508" mass="57733">MKLLLSALEPSSNIHAQKVIKEIIRKIIKEAINSVPKEKNTQDKQQKTSQNFLPINLPKIQITKIQIIGIFDKNLEQQILQELSQEFKQEQTTQNLESMQIASPKDAIASDFINDFISNHLIFTPLFFSQDFSIMGFVDVAKKLPFILKAQKTMLHAAKEADKILFLDSSSFHIPLAKKIKSSGIKAPIYYYILPQVWAWKPWRTKKLEAFFDKLLAILPFELSYYSLEARQDKKIEFVGHPLLDGLDFTILESRQSRQSQGAQGKNSQTQNLQDKSPQNQNPQKPTKNIAKHIVFMPGSRRGEIARIFPTFTEVAHSLEQKNICTKTLVIPTFFASKNQKELESIYGDLSGFELSFDTQKSLKEADFAFICSGTATLEAALLGTPFVLCYKAATLDYLIARVFVGLRYIGLANIFYNALCGESAGRGESKMHEELIQGDMSVDNLLSAYNRELERAKNGHFIKCAKELWEYLSAQNSKDKNHKNDDKIPHKKYYGSAQNVANMLLMD</sequence>
<feature type="compositionally biased region" description="Polar residues" evidence="11">
    <location>
        <begin position="262"/>
        <end position="287"/>
    </location>
</feature>
<dbReference type="HOGENOM" id="CLU_036577_3_1_7"/>